<dbReference type="AlphaFoldDB" id="A0A7X2L5B1"/>
<dbReference type="Gene3D" id="1.10.1200.10">
    <property type="entry name" value="ACP-like"/>
    <property type="match status" value="1"/>
</dbReference>
<accession>A0A7X2L5B1</accession>
<organism evidence="2 3">
    <name type="scientific">Paenibacillus monticola</name>
    <dbReference type="NCBI Taxonomy" id="2666075"/>
    <lineage>
        <taxon>Bacteria</taxon>
        <taxon>Bacillati</taxon>
        <taxon>Bacillota</taxon>
        <taxon>Bacilli</taxon>
        <taxon>Bacillales</taxon>
        <taxon>Paenibacillaceae</taxon>
        <taxon>Paenibacillus</taxon>
    </lineage>
</organism>
<dbReference type="InterPro" id="IPR009081">
    <property type="entry name" value="PP-bd_ACP"/>
</dbReference>
<dbReference type="PROSITE" id="PS50075">
    <property type="entry name" value="CARRIER"/>
    <property type="match status" value="1"/>
</dbReference>
<evidence type="ECO:0000313" key="2">
    <source>
        <dbReference type="EMBL" id="MRN57278.1"/>
    </source>
</evidence>
<dbReference type="InterPro" id="IPR036736">
    <property type="entry name" value="ACP-like_sf"/>
</dbReference>
<proteinExistence type="predicted"/>
<name>A0A7X2L5B1_9BACL</name>
<dbReference type="EMBL" id="WJXB01000023">
    <property type="protein sequence ID" value="MRN57278.1"/>
    <property type="molecule type" value="Genomic_DNA"/>
</dbReference>
<dbReference type="Proteomes" id="UP000463051">
    <property type="component" value="Unassembled WGS sequence"/>
</dbReference>
<gene>
    <name evidence="2" type="ORF">GJB61_30560</name>
</gene>
<keyword evidence="3" id="KW-1185">Reference proteome</keyword>
<sequence length="84" mass="9650">MEKNTFGMIEIISEIKKDPALLETLNGQSDIIAESGMDSLEMINFILRIEDEFDVEIDFDEFDLSHLGTIDHFLDFVVQRKVSP</sequence>
<protein>
    <submittedName>
        <fullName evidence="2">Acyl carrier protein</fullName>
    </submittedName>
</protein>
<evidence type="ECO:0000313" key="3">
    <source>
        <dbReference type="Proteomes" id="UP000463051"/>
    </source>
</evidence>
<dbReference type="RefSeq" id="WP_154122763.1">
    <property type="nucleotide sequence ID" value="NZ_WJXB01000023.1"/>
</dbReference>
<dbReference type="Pfam" id="PF00550">
    <property type="entry name" value="PP-binding"/>
    <property type="match status" value="1"/>
</dbReference>
<dbReference type="SUPFAM" id="SSF47336">
    <property type="entry name" value="ACP-like"/>
    <property type="match status" value="1"/>
</dbReference>
<reference evidence="2 3" key="1">
    <citation type="submission" date="2019-11" db="EMBL/GenBank/DDBJ databases">
        <title>Paenibacillus monticola sp. nov., a novel PGPR strain isolated from mountain sample in China.</title>
        <authorList>
            <person name="Zhao Q."/>
            <person name="Li H.-P."/>
            <person name="Zhang J.-L."/>
        </authorList>
    </citation>
    <scope>NUCLEOTIDE SEQUENCE [LARGE SCALE GENOMIC DNA]</scope>
    <source>
        <strain evidence="2 3">LC-T2</strain>
    </source>
</reference>
<comment type="caution">
    <text evidence="2">The sequence shown here is derived from an EMBL/GenBank/DDBJ whole genome shotgun (WGS) entry which is preliminary data.</text>
</comment>
<feature type="domain" description="Carrier" evidence="1">
    <location>
        <begin position="1"/>
        <end position="81"/>
    </location>
</feature>
<evidence type="ECO:0000259" key="1">
    <source>
        <dbReference type="PROSITE" id="PS50075"/>
    </source>
</evidence>